<dbReference type="OrthoDB" id="2985014at2759"/>
<feature type="transmembrane region" description="Helical" evidence="5">
    <location>
        <begin position="424"/>
        <end position="444"/>
    </location>
</feature>
<feature type="domain" description="Major facilitator superfamily (MFS) profile" evidence="6">
    <location>
        <begin position="78"/>
        <end position="514"/>
    </location>
</feature>
<dbReference type="GO" id="GO:0005313">
    <property type="term" value="F:L-glutamate transmembrane transporter activity"/>
    <property type="evidence" value="ECO:0007669"/>
    <property type="project" value="TreeGrafter"/>
</dbReference>
<dbReference type="Proteomes" id="UP000663824">
    <property type="component" value="Unassembled WGS sequence"/>
</dbReference>
<dbReference type="EMBL" id="CAJOBG010002874">
    <property type="protein sequence ID" value="CAF4033113.1"/>
    <property type="molecule type" value="Genomic_DNA"/>
</dbReference>
<dbReference type="Proteomes" id="UP000663834">
    <property type="component" value="Unassembled WGS sequence"/>
</dbReference>
<feature type="transmembrane region" description="Helical" evidence="5">
    <location>
        <begin position="228"/>
        <end position="250"/>
    </location>
</feature>
<reference evidence="10" key="1">
    <citation type="submission" date="2021-02" db="EMBL/GenBank/DDBJ databases">
        <authorList>
            <person name="Nowell W R."/>
        </authorList>
    </citation>
    <scope>NUCLEOTIDE SEQUENCE</scope>
</reference>
<dbReference type="EMBL" id="CAJOBF010001591">
    <property type="protein sequence ID" value="CAF3966056.1"/>
    <property type="molecule type" value="Genomic_DNA"/>
</dbReference>
<evidence type="ECO:0000259" key="6">
    <source>
        <dbReference type="PROSITE" id="PS50850"/>
    </source>
</evidence>
<dbReference type="Proteomes" id="UP000663887">
    <property type="component" value="Unassembled WGS sequence"/>
</dbReference>
<evidence type="ECO:0000313" key="14">
    <source>
        <dbReference type="EMBL" id="CAF4033113.1"/>
    </source>
</evidence>
<organism evidence="10 15">
    <name type="scientific">Rotaria magnacalcarata</name>
    <dbReference type="NCBI Taxonomy" id="392030"/>
    <lineage>
        <taxon>Eukaryota</taxon>
        <taxon>Metazoa</taxon>
        <taxon>Spiralia</taxon>
        <taxon>Gnathifera</taxon>
        <taxon>Rotifera</taxon>
        <taxon>Eurotatoria</taxon>
        <taxon>Bdelloidea</taxon>
        <taxon>Philodinida</taxon>
        <taxon>Philodinidae</taxon>
        <taxon>Rotaria</taxon>
    </lineage>
</organism>
<dbReference type="Gene3D" id="1.20.1250.20">
    <property type="entry name" value="MFS general substrate transporter like domains"/>
    <property type="match status" value="2"/>
</dbReference>
<feature type="transmembrane region" description="Helical" evidence="5">
    <location>
        <begin position="488"/>
        <end position="509"/>
    </location>
</feature>
<keyword evidence="16" id="KW-1185">Reference proteome</keyword>
<dbReference type="EMBL" id="CAJNRF010000182">
    <property type="protein sequence ID" value="CAF1946228.1"/>
    <property type="molecule type" value="Genomic_DNA"/>
</dbReference>
<evidence type="ECO:0000256" key="3">
    <source>
        <dbReference type="ARBA" id="ARBA00022989"/>
    </source>
</evidence>
<dbReference type="InterPro" id="IPR020846">
    <property type="entry name" value="MFS_dom"/>
</dbReference>
<feature type="transmembrane region" description="Helical" evidence="5">
    <location>
        <begin position="86"/>
        <end position="111"/>
    </location>
</feature>
<feature type="transmembrane region" description="Helical" evidence="5">
    <location>
        <begin position="456"/>
        <end position="476"/>
    </location>
</feature>
<dbReference type="EMBL" id="CAJNRE010009621">
    <property type="protein sequence ID" value="CAF2083633.1"/>
    <property type="molecule type" value="Genomic_DNA"/>
</dbReference>
<dbReference type="GO" id="GO:0098700">
    <property type="term" value="P:neurotransmitter loading into synaptic vesicle"/>
    <property type="evidence" value="ECO:0007669"/>
    <property type="project" value="TreeGrafter"/>
</dbReference>
<dbReference type="EMBL" id="CAJNOV010008687">
    <property type="protein sequence ID" value="CAF1331028.1"/>
    <property type="molecule type" value="Genomic_DNA"/>
</dbReference>
<evidence type="ECO:0000313" key="10">
    <source>
        <dbReference type="EMBL" id="CAF2083633.1"/>
    </source>
</evidence>
<dbReference type="EMBL" id="CAJNRG010011140">
    <property type="protein sequence ID" value="CAF2129808.1"/>
    <property type="molecule type" value="Genomic_DNA"/>
</dbReference>
<evidence type="ECO:0000313" key="7">
    <source>
        <dbReference type="EMBL" id="CAF1331028.1"/>
    </source>
</evidence>
<name>A0A816SBK5_9BILA</name>
<keyword evidence="4 5" id="KW-0472">Membrane</keyword>
<dbReference type="GO" id="GO:0005326">
    <property type="term" value="F:neurotransmitter transmembrane transporter activity"/>
    <property type="evidence" value="ECO:0007669"/>
    <property type="project" value="TreeGrafter"/>
</dbReference>
<evidence type="ECO:0000313" key="15">
    <source>
        <dbReference type="Proteomes" id="UP000663824"/>
    </source>
</evidence>
<dbReference type="SUPFAM" id="SSF103473">
    <property type="entry name" value="MFS general substrate transporter"/>
    <property type="match status" value="1"/>
</dbReference>
<dbReference type="GO" id="GO:0060076">
    <property type="term" value="C:excitatory synapse"/>
    <property type="evidence" value="ECO:0007669"/>
    <property type="project" value="TreeGrafter"/>
</dbReference>
<dbReference type="CDD" id="cd17382">
    <property type="entry name" value="MFS_SLC17A6_7_8_VGluT"/>
    <property type="match status" value="1"/>
</dbReference>
<dbReference type="AlphaFoldDB" id="A0A816SBK5"/>
<accession>A0A816SBK5</accession>
<protein>
    <recommendedName>
        <fullName evidence="6">Major facilitator superfamily (MFS) profile domain-containing protein</fullName>
    </recommendedName>
</protein>
<dbReference type="Proteomes" id="UP000663842">
    <property type="component" value="Unassembled WGS sequence"/>
</dbReference>
<dbReference type="InterPro" id="IPR011701">
    <property type="entry name" value="MFS"/>
</dbReference>
<dbReference type="InterPro" id="IPR036259">
    <property type="entry name" value="MFS_trans_sf"/>
</dbReference>
<dbReference type="InterPro" id="IPR050382">
    <property type="entry name" value="MFS_Na/Anion_cotransporter"/>
</dbReference>
<comment type="subcellular location">
    <subcellularLocation>
        <location evidence="1">Membrane</location>
        <topology evidence="1">Multi-pass membrane protein</topology>
    </subcellularLocation>
</comment>
<dbReference type="FunFam" id="1.20.1250.20:FF:000226">
    <property type="entry name" value="Vesicular GLUtamate transporter"/>
    <property type="match status" value="1"/>
</dbReference>
<dbReference type="Proteomes" id="UP000663855">
    <property type="component" value="Unassembled WGS sequence"/>
</dbReference>
<dbReference type="PROSITE" id="PS50850">
    <property type="entry name" value="MFS"/>
    <property type="match status" value="1"/>
</dbReference>
<gene>
    <name evidence="7" type="ORF">CJN711_LOCUS18419</name>
    <name evidence="8" type="ORF">KQP761_LOCUS13288</name>
    <name evidence="10" type="ORF">MBJ925_LOCUS19103</name>
    <name evidence="14" type="ORF">OVN521_LOCUS16921</name>
    <name evidence="12" type="ORF">SMN809_LOCUS3428</name>
    <name evidence="13" type="ORF">UXM345_LOCUS14208</name>
    <name evidence="9" type="ORF">WKI299_LOCUS2167</name>
    <name evidence="11" type="ORF">XDN619_LOCUS24534</name>
</gene>
<feature type="transmembrane region" description="Helical" evidence="5">
    <location>
        <begin position="131"/>
        <end position="151"/>
    </location>
</feature>
<dbReference type="GO" id="GO:0030672">
    <property type="term" value="C:synaptic vesicle membrane"/>
    <property type="evidence" value="ECO:0007669"/>
    <property type="project" value="TreeGrafter"/>
</dbReference>
<dbReference type="Pfam" id="PF07690">
    <property type="entry name" value="MFS_1"/>
    <property type="match status" value="1"/>
</dbReference>
<evidence type="ECO:0000256" key="4">
    <source>
        <dbReference type="ARBA" id="ARBA00023136"/>
    </source>
</evidence>
<dbReference type="FunFam" id="1.20.1250.20:FF:000264">
    <property type="entry name" value="vesicular glutamate transporter 1"/>
    <property type="match status" value="1"/>
</dbReference>
<dbReference type="PANTHER" id="PTHR11662">
    <property type="entry name" value="SOLUTE CARRIER FAMILY 17"/>
    <property type="match status" value="1"/>
</dbReference>
<dbReference type="EMBL" id="CAJNOW010006151">
    <property type="protein sequence ID" value="CAF1475809.1"/>
    <property type="molecule type" value="Genomic_DNA"/>
</dbReference>
<keyword evidence="2 5" id="KW-0812">Transmembrane</keyword>
<dbReference type="Proteomes" id="UP000663856">
    <property type="component" value="Unassembled WGS sequence"/>
</dbReference>
<feature type="transmembrane region" description="Helical" evidence="5">
    <location>
        <begin position="399"/>
        <end position="418"/>
    </location>
</feature>
<evidence type="ECO:0000256" key="2">
    <source>
        <dbReference type="ARBA" id="ARBA00022692"/>
    </source>
</evidence>
<evidence type="ECO:0000313" key="9">
    <source>
        <dbReference type="EMBL" id="CAF1946228.1"/>
    </source>
</evidence>
<dbReference type="PANTHER" id="PTHR11662:SF456">
    <property type="entry name" value="VESICULAR GLUTAMATE TRANSPORTER, ISOFORM A"/>
    <property type="match status" value="1"/>
</dbReference>
<proteinExistence type="predicted"/>
<evidence type="ECO:0000313" key="13">
    <source>
        <dbReference type="EMBL" id="CAF3966056.1"/>
    </source>
</evidence>
<evidence type="ECO:0000256" key="1">
    <source>
        <dbReference type="ARBA" id="ARBA00004141"/>
    </source>
</evidence>
<feature type="transmembrane region" description="Helical" evidence="5">
    <location>
        <begin position="256"/>
        <end position="275"/>
    </location>
</feature>
<comment type="caution">
    <text evidence="10">The sequence shown here is derived from an EMBL/GenBank/DDBJ whole genome shotgun (WGS) entry which is preliminary data.</text>
</comment>
<evidence type="ECO:0000256" key="5">
    <source>
        <dbReference type="SAM" id="Phobius"/>
    </source>
</evidence>
<evidence type="ECO:0000313" key="8">
    <source>
        <dbReference type="EMBL" id="CAF1475809.1"/>
    </source>
</evidence>
<dbReference type="EMBL" id="CAJOBI010000711">
    <property type="protein sequence ID" value="CAF3840789.1"/>
    <property type="molecule type" value="Genomic_DNA"/>
</dbReference>
<evidence type="ECO:0000313" key="12">
    <source>
        <dbReference type="EMBL" id="CAF3840789.1"/>
    </source>
</evidence>
<dbReference type="GO" id="GO:0050803">
    <property type="term" value="P:regulation of synapse structure or activity"/>
    <property type="evidence" value="ECO:0007669"/>
    <property type="project" value="TreeGrafter"/>
</dbReference>
<dbReference type="Proteomes" id="UP000663866">
    <property type="component" value="Unassembled WGS sequence"/>
</dbReference>
<feature type="transmembrane region" description="Helical" evidence="5">
    <location>
        <begin position="163"/>
        <end position="183"/>
    </location>
</feature>
<dbReference type="GO" id="GO:0035249">
    <property type="term" value="P:synaptic transmission, glutamatergic"/>
    <property type="evidence" value="ECO:0007669"/>
    <property type="project" value="TreeGrafter"/>
</dbReference>
<evidence type="ECO:0000313" key="11">
    <source>
        <dbReference type="EMBL" id="CAF2129808.1"/>
    </source>
</evidence>
<evidence type="ECO:0000313" key="16">
    <source>
        <dbReference type="Proteomes" id="UP000663866"/>
    </source>
</evidence>
<dbReference type="Proteomes" id="UP000676336">
    <property type="component" value="Unassembled WGS sequence"/>
</dbReference>
<keyword evidence="3 5" id="KW-1133">Transmembrane helix</keyword>
<feature type="transmembrane region" description="Helical" evidence="5">
    <location>
        <begin position="325"/>
        <end position="343"/>
    </location>
</feature>
<sequence>MEYIYHFTNIIRNTTQNLLYKVTGVLQRKNPNTQSDYAELIEDDDATQRRHIKTIPATSSKYATYIPSHLRCIDSIKTMPVRYQTAFLSSLGFLISFGIRCNMGVSVVAMTHNETEKFPNGTIKITKLAQFDWTPGIIGIVDSSFFWGYLITQVPGGYLAAKFPANHVFGFALGISSFLNLFIPFAAKIHYGIVMILRILQGLVEGVTYPAAHGIWRWWAPPLERSTLATISFTGSYAGAVLGIPLSGILTEYFNWQIAFYFYGLVGMIWSVYWWHFSYERPAIHPKISEAERIYIEESIGEASSIANKTWIKPPWRCFFTSKPVWAIIVANFCRSWSFYLLINSQAEYFREALDYNVGKNPLLAALPHLTMSCIVPFAGKLADYLRTNYLSTTTVRKIMNCGGFGLEAVFLLLVAYAKNPRLAIGALTIAVGFSGFAISGFNVNHLDIAPRYASILMGISNGVGTLAGMLCPVAVEFLTKQGKREEWAHVFLIASLIHFCGVIFYGLFASGEKQPWAEPTPTNDITSDESYKHGVEQNATYGSTVTDGSGYQSTDPFAGMANGNYTNFPGRMNQQTQFVPITIENPMYQNYR</sequence>